<reference evidence="2 5" key="3">
    <citation type="submission" date="2018-07" db="EMBL/GenBank/DDBJ databases">
        <title>Genome sequence of extremly halophilic archaeon Halopelagius longus strain BC12-B1.</title>
        <authorList>
            <person name="Zhang X."/>
        </authorList>
    </citation>
    <scope>NUCLEOTIDE SEQUENCE [LARGE SCALE GENOMIC DNA]</scope>
    <source>
        <strain evidence="2 5">BC12-B1</strain>
    </source>
</reference>
<keyword evidence="1" id="KW-0472">Membrane</keyword>
<proteinExistence type="predicted"/>
<reference evidence="4" key="1">
    <citation type="submission" date="2016-10" db="EMBL/GenBank/DDBJ databases">
        <authorList>
            <person name="Varghese N."/>
            <person name="Submissions S."/>
        </authorList>
    </citation>
    <scope>NUCLEOTIDE SEQUENCE [LARGE SCALE GENOMIC DNA]</scope>
    <source>
        <strain evidence="4">CGMCC 1.12397</strain>
    </source>
</reference>
<feature type="transmembrane region" description="Helical" evidence="1">
    <location>
        <begin position="50"/>
        <end position="69"/>
    </location>
</feature>
<evidence type="ECO:0008006" key="6">
    <source>
        <dbReference type="Google" id="ProtNLM"/>
    </source>
</evidence>
<name>A0A1H1B402_9EURY</name>
<organism evidence="3 4">
    <name type="scientific">Halopelagius longus</name>
    <dbReference type="NCBI Taxonomy" id="1236180"/>
    <lineage>
        <taxon>Archaea</taxon>
        <taxon>Methanobacteriati</taxon>
        <taxon>Methanobacteriota</taxon>
        <taxon>Stenosarchaea group</taxon>
        <taxon>Halobacteria</taxon>
        <taxon>Halobacteriales</taxon>
        <taxon>Haloferacaceae</taxon>
    </lineage>
</organism>
<reference evidence="3" key="2">
    <citation type="submission" date="2016-10" db="EMBL/GenBank/DDBJ databases">
        <authorList>
            <person name="de Groot N.N."/>
        </authorList>
    </citation>
    <scope>NUCLEOTIDE SEQUENCE [LARGE SCALE GENOMIC DNA]</scope>
    <source>
        <strain evidence="3">CGMCC 1.12397</strain>
    </source>
</reference>
<accession>A0A1H1B402</accession>
<dbReference type="EMBL" id="FNKQ01000002">
    <property type="protein sequence ID" value="SDQ46678.1"/>
    <property type="molecule type" value="Genomic_DNA"/>
</dbReference>
<evidence type="ECO:0000313" key="3">
    <source>
        <dbReference type="EMBL" id="SDQ46678.1"/>
    </source>
</evidence>
<keyword evidence="5" id="KW-1185">Reference proteome</keyword>
<feature type="transmembrane region" description="Helical" evidence="1">
    <location>
        <begin position="15"/>
        <end position="38"/>
    </location>
</feature>
<dbReference type="AlphaFoldDB" id="A0A1H1B402"/>
<protein>
    <recommendedName>
        <fullName evidence="6">DUF2834 domain-containing protein</fullName>
    </recommendedName>
</protein>
<feature type="transmembrane region" description="Helical" evidence="1">
    <location>
        <begin position="89"/>
        <end position="110"/>
    </location>
</feature>
<dbReference type="Proteomes" id="UP000255421">
    <property type="component" value="Unassembled WGS sequence"/>
</dbReference>
<dbReference type="Proteomes" id="UP000199289">
    <property type="component" value="Unassembled WGS sequence"/>
</dbReference>
<evidence type="ECO:0000313" key="5">
    <source>
        <dbReference type="Proteomes" id="UP000255421"/>
    </source>
</evidence>
<evidence type="ECO:0000256" key="1">
    <source>
        <dbReference type="SAM" id="Phobius"/>
    </source>
</evidence>
<evidence type="ECO:0000313" key="2">
    <source>
        <dbReference type="EMBL" id="RDI70632.1"/>
    </source>
</evidence>
<gene>
    <name evidence="2" type="ORF">DWB78_02220</name>
    <name evidence="3" type="ORF">SAMN05216278_1627</name>
</gene>
<sequence>MLPIRTRRVTYPGRWWIPVLAIPVLFLLWLSVELTNIAFGPSLGGHVSGYLGDAASAIVAVSYALSLFAPFALYHDRRYVSEHSEWTPTLLYLFVFVPLLNVPLASLYLVRRHRVVDTP</sequence>
<keyword evidence="1" id="KW-0812">Transmembrane</keyword>
<dbReference type="EMBL" id="QQST01000001">
    <property type="protein sequence ID" value="RDI70632.1"/>
    <property type="molecule type" value="Genomic_DNA"/>
</dbReference>
<evidence type="ECO:0000313" key="4">
    <source>
        <dbReference type="Proteomes" id="UP000199289"/>
    </source>
</evidence>
<keyword evidence="1" id="KW-1133">Transmembrane helix</keyword>